<dbReference type="GO" id="GO:0060271">
    <property type="term" value="P:cilium assembly"/>
    <property type="evidence" value="ECO:0007669"/>
    <property type="project" value="TreeGrafter"/>
</dbReference>
<feature type="region of interest" description="Disordered" evidence="5">
    <location>
        <begin position="1"/>
        <end position="24"/>
    </location>
</feature>
<sequence length="427" mass="48388">MSSKAGTSGHHHHHHEATGGNSWERSYRHVRDNHRIHLEYTNRDFDSCLAHIEEALEQSEGLAEYPLYVKALIRRRQGKIQESLQLFQKATALNPANVSNLKQVGRSLMLLGKFRSSMEVLEEAKRLDPRDWEVWHDEGICNAKARSYEKAVECLERANEIQPHDTTYLALGGVHKAMSKHKRAVQAYSQGLKQSPGNPELLTACGLAYLRIDENYKAFELLLKAISVDPKNPNTILATCSMIQEHADLDTALLKYRVAAVVNPNSSQLWNNVGMCFYGKQKYIASIACLKRALTIDPFDWIVNYNLGLVHLSTGQHASAFHFMSSSINLKPEFPSSYMYLAVILSKLGDVENSRAAYNKALSLKSDYLFELNYAATLYNFDLLEESLAHFRRFEELFRDQPNNAPVEPDVPTQREALARAHGIDIE</sequence>
<dbReference type="AlphaFoldDB" id="A0AAX4PMR3"/>
<evidence type="ECO:0000256" key="2">
    <source>
        <dbReference type="ARBA" id="ARBA00022803"/>
    </source>
</evidence>
<reference evidence="6 7" key="1">
    <citation type="submission" date="2024-03" db="EMBL/GenBank/DDBJ databases">
        <title>Complete genome sequence of the green alga Chloropicon roscoffensis RCC1871.</title>
        <authorList>
            <person name="Lemieux C."/>
            <person name="Pombert J.-F."/>
            <person name="Otis C."/>
            <person name="Turmel M."/>
        </authorList>
    </citation>
    <scope>NUCLEOTIDE SEQUENCE [LARGE SCALE GENOMIC DNA]</scope>
    <source>
        <strain evidence="6 7">RCC1871</strain>
    </source>
</reference>
<dbReference type="PROSITE" id="PS50005">
    <property type="entry name" value="TPR"/>
    <property type="match status" value="6"/>
</dbReference>
<dbReference type="PANTHER" id="PTHR44186">
    <property type="match status" value="1"/>
</dbReference>
<dbReference type="InterPro" id="IPR019734">
    <property type="entry name" value="TPR_rpt"/>
</dbReference>
<name>A0AAX4PMR3_9CHLO</name>
<dbReference type="GO" id="GO:0061512">
    <property type="term" value="P:protein localization to cilium"/>
    <property type="evidence" value="ECO:0007669"/>
    <property type="project" value="TreeGrafter"/>
</dbReference>
<gene>
    <name evidence="6" type="ORF">HKI87_18g87970</name>
</gene>
<dbReference type="Gene3D" id="1.25.40.10">
    <property type="entry name" value="Tetratricopeptide repeat domain"/>
    <property type="match status" value="3"/>
</dbReference>
<feature type="repeat" description="TPR" evidence="4">
    <location>
        <begin position="267"/>
        <end position="300"/>
    </location>
</feature>
<accession>A0AAX4PMR3</accession>
<dbReference type="SUPFAM" id="SSF81901">
    <property type="entry name" value="HCP-like"/>
    <property type="match status" value="1"/>
</dbReference>
<evidence type="ECO:0000256" key="3">
    <source>
        <dbReference type="ARBA" id="ARBA00023778"/>
    </source>
</evidence>
<evidence type="ECO:0000313" key="7">
    <source>
        <dbReference type="Proteomes" id="UP001472866"/>
    </source>
</evidence>
<dbReference type="EMBL" id="CP151518">
    <property type="protein sequence ID" value="WZN67224.1"/>
    <property type="molecule type" value="Genomic_DNA"/>
</dbReference>
<protein>
    <submittedName>
        <fullName evidence="6">Bardet-Biedl syndrome 4 protein</fullName>
    </submittedName>
</protein>
<feature type="repeat" description="TPR" evidence="4">
    <location>
        <begin position="64"/>
        <end position="97"/>
    </location>
</feature>
<dbReference type="Pfam" id="PF13181">
    <property type="entry name" value="TPR_8"/>
    <property type="match status" value="3"/>
</dbReference>
<evidence type="ECO:0000256" key="4">
    <source>
        <dbReference type="PROSITE-ProRule" id="PRU00339"/>
    </source>
</evidence>
<feature type="repeat" description="TPR" evidence="4">
    <location>
        <begin position="98"/>
        <end position="131"/>
    </location>
</feature>
<dbReference type="SMART" id="SM00028">
    <property type="entry name" value="TPR"/>
    <property type="match status" value="8"/>
</dbReference>
<organism evidence="6 7">
    <name type="scientific">Chloropicon roscoffensis</name>
    <dbReference type="NCBI Taxonomy" id="1461544"/>
    <lineage>
        <taxon>Eukaryota</taxon>
        <taxon>Viridiplantae</taxon>
        <taxon>Chlorophyta</taxon>
        <taxon>Chloropicophyceae</taxon>
        <taxon>Chloropicales</taxon>
        <taxon>Chloropicaceae</taxon>
        <taxon>Chloropicon</taxon>
    </lineage>
</organism>
<dbReference type="GO" id="GO:0036064">
    <property type="term" value="C:ciliary basal body"/>
    <property type="evidence" value="ECO:0007669"/>
    <property type="project" value="TreeGrafter"/>
</dbReference>
<proteinExistence type="inferred from homology"/>
<evidence type="ECO:0000256" key="1">
    <source>
        <dbReference type="ARBA" id="ARBA00022737"/>
    </source>
</evidence>
<keyword evidence="2 4" id="KW-0802">TPR repeat</keyword>
<feature type="repeat" description="TPR" evidence="4">
    <location>
        <begin position="335"/>
        <end position="368"/>
    </location>
</feature>
<dbReference type="SUPFAM" id="SSF48452">
    <property type="entry name" value="TPR-like"/>
    <property type="match status" value="1"/>
</dbReference>
<dbReference type="PANTHER" id="PTHR44186:SF1">
    <property type="entry name" value="BARDET-BIEDL SYNDROME 4 PROTEIN"/>
    <property type="match status" value="1"/>
</dbReference>
<comment type="similarity">
    <text evidence="3">Belongs to the BBS4 family.</text>
</comment>
<evidence type="ECO:0000313" key="6">
    <source>
        <dbReference type="EMBL" id="WZN67224.1"/>
    </source>
</evidence>
<evidence type="ECO:0000256" key="5">
    <source>
        <dbReference type="SAM" id="MobiDB-lite"/>
    </source>
</evidence>
<dbReference type="Proteomes" id="UP001472866">
    <property type="component" value="Chromosome 18"/>
</dbReference>
<feature type="repeat" description="TPR" evidence="4">
    <location>
        <begin position="132"/>
        <end position="165"/>
    </location>
</feature>
<feature type="repeat" description="TPR" evidence="4">
    <location>
        <begin position="199"/>
        <end position="232"/>
    </location>
</feature>
<keyword evidence="1" id="KW-0677">Repeat</keyword>
<keyword evidence="7" id="KW-1185">Reference proteome</keyword>
<dbReference type="InterPro" id="IPR011990">
    <property type="entry name" value="TPR-like_helical_dom_sf"/>
</dbReference>